<dbReference type="OrthoDB" id="6305173at2"/>
<evidence type="ECO:0000259" key="1">
    <source>
        <dbReference type="Pfam" id="PF13403"/>
    </source>
</evidence>
<dbReference type="SUPFAM" id="SSF51294">
    <property type="entry name" value="Hedgehog/intein (Hint) domain"/>
    <property type="match status" value="1"/>
</dbReference>
<sequence>MARISELHYSNAYAASSGISEFLEVALGVNDDPADFTVSFYQADGTVGLELPLDHPDVQVSLDPDNGEMVYVISADYFNIALTDPDGGGSGNYEAYALTDTASGYVVDFYDIGGGTQQITALDGAAAGATSENLTVLVGPNSTTTTLQFNQPDPDVLTHDTIGAGDTGIACFVKGALIDTPDGPRAIETLAVGDQVLTQDNGVAVLRWIGSRTVRAKGEFAPVRIAKGTLGALRDHYVSPQHRMLVTGWQAELLFGESEILVPAKALVNDQTVRISPRHEVTYFHLLFDEHEIVTADGVQSESFYPSEMGMNGIAQQTYGEVISLFPELAPLGAGYGATARLVGTVREAGLLAVS</sequence>
<comment type="caution">
    <text evidence="2">The sequence shown here is derived from an EMBL/GenBank/DDBJ whole genome shotgun (WGS) entry which is preliminary data.</text>
</comment>
<dbReference type="InterPro" id="IPR028992">
    <property type="entry name" value="Hedgehog/Intein_dom"/>
</dbReference>
<evidence type="ECO:0000313" key="2">
    <source>
        <dbReference type="EMBL" id="TKZ17391.1"/>
    </source>
</evidence>
<dbReference type="EMBL" id="SULI01000023">
    <property type="protein sequence ID" value="TKZ17391.1"/>
    <property type="molecule type" value="Genomic_DNA"/>
</dbReference>
<dbReference type="RefSeq" id="WP_138017105.1">
    <property type="nucleotide sequence ID" value="NZ_SULI01000023.1"/>
</dbReference>
<dbReference type="InterPro" id="IPR036844">
    <property type="entry name" value="Hint_dom_sf"/>
</dbReference>
<organism evidence="2 3">
    <name type="scientific">Shimia litoralis</name>
    <dbReference type="NCBI Taxonomy" id="420403"/>
    <lineage>
        <taxon>Bacteria</taxon>
        <taxon>Pseudomonadati</taxon>
        <taxon>Pseudomonadota</taxon>
        <taxon>Alphaproteobacteria</taxon>
        <taxon>Rhodobacterales</taxon>
        <taxon>Roseobacteraceae</taxon>
    </lineage>
</organism>
<dbReference type="Pfam" id="PF13403">
    <property type="entry name" value="Hint_2"/>
    <property type="match status" value="1"/>
</dbReference>
<name>A0A4V6F2L8_9RHOB</name>
<dbReference type="Proteomes" id="UP000306575">
    <property type="component" value="Unassembled WGS sequence"/>
</dbReference>
<gene>
    <name evidence="2" type="ORF">FAP39_14515</name>
</gene>
<dbReference type="AlphaFoldDB" id="A0A4V6F2L8"/>
<keyword evidence="3" id="KW-1185">Reference proteome</keyword>
<evidence type="ECO:0000313" key="3">
    <source>
        <dbReference type="Proteomes" id="UP000306575"/>
    </source>
</evidence>
<protein>
    <submittedName>
        <fullName evidence="2">Hint domain-containing protein</fullName>
    </submittedName>
</protein>
<dbReference type="Gene3D" id="2.170.16.10">
    <property type="entry name" value="Hedgehog/Intein (Hint) domain"/>
    <property type="match status" value="1"/>
</dbReference>
<accession>A0A4V6F2L8</accession>
<proteinExistence type="predicted"/>
<reference evidence="2 3" key="1">
    <citation type="submission" date="2019-04" db="EMBL/GenBank/DDBJ databases">
        <title>Genome sequence of Pelagicola litoralis CL-ES2.</title>
        <authorList>
            <person name="Cao J."/>
        </authorList>
    </citation>
    <scope>NUCLEOTIDE SEQUENCE [LARGE SCALE GENOMIC DNA]</scope>
    <source>
        <strain evidence="2 3">CL-ES2</strain>
    </source>
</reference>
<feature type="domain" description="Hedgehog/Intein (Hint)" evidence="1">
    <location>
        <begin position="171"/>
        <end position="307"/>
    </location>
</feature>